<feature type="active site" description="Nucleophile" evidence="10 11">
    <location>
        <position position="79"/>
    </location>
</feature>
<dbReference type="InterPro" id="IPR002161">
    <property type="entry name" value="PdxT/SNO"/>
</dbReference>
<dbReference type="GO" id="GO:0004359">
    <property type="term" value="F:glutaminase activity"/>
    <property type="evidence" value="ECO:0007669"/>
    <property type="project" value="UniProtKB-UniRule"/>
</dbReference>
<evidence type="ECO:0000256" key="8">
    <source>
        <dbReference type="ARBA" id="ARBA00054599"/>
    </source>
</evidence>
<dbReference type="GO" id="GO:0005829">
    <property type="term" value="C:cytosol"/>
    <property type="evidence" value="ECO:0007669"/>
    <property type="project" value="TreeGrafter"/>
</dbReference>
<organism evidence="13 14">
    <name type="scientific">Pectinatus brassicae</name>
    <dbReference type="NCBI Taxonomy" id="862415"/>
    <lineage>
        <taxon>Bacteria</taxon>
        <taxon>Bacillati</taxon>
        <taxon>Bacillota</taxon>
        <taxon>Negativicutes</taxon>
        <taxon>Selenomonadales</taxon>
        <taxon>Selenomonadaceae</taxon>
        <taxon>Pectinatus</taxon>
    </lineage>
</organism>
<dbReference type="PROSITE" id="PS01236">
    <property type="entry name" value="PDXT_SNO_1"/>
    <property type="match status" value="1"/>
</dbReference>
<keyword evidence="4 10" id="KW-0315">Glutamine amidotransferase</keyword>
<dbReference type="SUPFAM" id="SSF52317">
    <property type="entry name" value="Class I glutamine amidotransferase-like"/>
    <property type="match status" value="1"/>
</dbReference>
<comment type="catalytic activity">
    <reaction evidence="7 10">
        <text>L-glutamine + H2O = L-glutamate + NH4(+)</text>
        <dbReference type="Rhea" id="RHEA:15889"/>
        <dbReference type="ChEBI" id="CHEBI:15377"/>
        <dbReference type="ChEBI" id="CHEBI:28938"/>
        <dbReference type="ChEBI" id="CHEBI:29985"/>
        <dbReference type="ChEBI" id="CHEBI:58359"/>
        <dbReference type="EC" id="3.5.1.2"/>
    </reaction>
</comment>
<sequence length="188" mass="20848">MKTIGVLSMQGAVSEHLQKLQQVGVNAKRVRTQDDFSQIDGLIIPGGESTAIGKLLDDFNMTDFIREQIKNGLPVWGTCAGMILLAKNISNQEKTYLATMDITVQRNAYGSQLNSFVTEEKITQISPNKLPLIFIRAPYIESADTDVNILAVVDNNIVAAQQNNMLVTSFHPELTDNNDVHLYFKSMC</sequence>
<dbReference type="InterPro" id="IPR021196">
    <property type="entry name" value="PdxT/SNO_CS"/>
</dbReference>
<dbReference type="Pfam" id="PF01174">
    <property type="entry name" value="SNO"/>
    <property type="match status" value="1"/>
</dbReference>
<evidence type="ECO:0000256" key="11">
    <source>
        <dbReference type="PIRSR" id="PIRSR005639-1"/>
    </source>
</evidence>
<comment type="function">
    <text evidence="8 10">Catalyzes the hydrolysis of glutamine to glutamate and ammonia as part of the biosynthesis of pyridoxal 5'-phosphate. The resulting ammonia molecule is channeled to the active site of PdxS.</text>
</comment>
<dbReference type="HAMAP" id="MF_01615">
    <property type="entry name" value="PdxT"/>
    <property type="match status" value="1"/>
</dbReference>
<evidence type="ECO:0000256" key="1">
    <source>
        <dbReference type="ARBA" id="ARBA00008345"/>
    </source>
</evidence>
<dbReference type="RefSeq" id="WP_183862974.1">
    <property type="nucleotide sequence ID" value="NZ_JACHFH010000040.1"/>
</dbReference>
<dbReference type="FunFam" id="3.40.50.880:FF:000010">
    <property type="entry name" value="uncharacterized protein LOC100176842 isoform X2"/>
    <property type="match status" value="1"/>
</dbReference>
<dbReference type="Proteomes" id="UP000559117">
    <property type="component" value="Unassembled WGS sequence"/>
</dbReference>
<dbReference type="CDD" id="cd01749">
    <property type="entry name" value="GATase1_PB"/>
    <property type="match status" value="1"/>
</dbReference>
<evidence type="ECO:0000256" key="10">
    <source>
        <dbReference type="HAMAP-Rule" id="MF_01615"/>
    </source>
</evidence>
<dbReference type="PIRSF" id="PIRSF005639">
    <property type="entry name" value="Glut_amidoT_SNO"/>
    <property type="match status" value="1"/>
</dbReference>
<evidence type="ECO:0000256" key="4">
    <source>
        <dbReference type="ARBA" id="ARBA00022962"/>
    </source>
</evidence>
<dbReference type="PROSITE" id="PS51273">
    <property type="entry name" value="GATASE_TYPE_1"/>
    <property type="match status" value="1"/>
</dbReference>
<evidence type="ECO:0000313" key="13">
    <source>
        <dbReference type="EMBL" id="MBB5337272.1"/>
    </source>
</evidence>
<evidence type="ECO:0000256" key="3">
    <source>
        <dbReference type="ARBA" id="ARBA00022898"/>
    </source>
</evidence>
<evidence type="ECO:0000256" key="5">
    <source>
        <dbReference type="ARBA" id="ARBA00023239"/>
    </source>
</evidence>
<evidence type="ECO:0000256" key="6">
    <source>
        <dbReference type="ARBA" id="ARBA00047992"/>
    </source>
</evidence>
<name>A0A840UT04_9FIRM</name>
<comment type="caution">
    <text evidence="13">The sequence shown here is derived from an EMBL/GenBank/DDBJ whole genome shotgun (WGS) entry which is preliminary data.</text>
</comment>
<dbReference type="EMBL" id="JACHFH010000040">
    <property type="protein sequence ID" value="MBB5337272.1"/>
    <property type="molecule type" value="Genomic_DNA"/>
</dbReference>
<keyword evidence="14" id="KW-1185">Reference proteome</keyword>
<dbReference type="PANTHER" id="PTHR31559:SF0">
    <property type="entry name" value="PYRIDOXAL 5'-PHOSPHATE SYNTHASE SUBUNIT SNO1-RELATED"/>
    <property type="match status" value="1"/>
</dbReference>
<dbReference type="UniPathway" id="UPA00245"/>
<dbReference type="GO" id="GO:0006543">
    <property type="term" value="P:L-glutamine catabolic process"/>
    <property type="evidence" value="ECO:0007669"/>
    <property type="project" value="UniProtKB-UniRule"/>
</dbReference>
<dbReference type="EC" id="4.3.3.6" evidence="10"/>
<reference evidence="13 14" key="1">
    <citation type="submission" date="2020-08" db="EMBL/GenBank/DDBJ databases">
        <title>Genomic Encyclopedia of Type Strains, Phase IV (KMG-IV): sequencing the most valuable type-strain genomes for metagenomic binning, comparative biology and taxonomic classification.</title>
        <authorList>
            <person name="Goeker M."/>
        </authorList>
    </citation>
    <scope>NUCLEOTIDE SEQUENCE [LARGE SCALE GENOMIC DNA]</scope>
    <source>
        <strain evidence="13 14">DSM 24661</strain>
    </source>
</reference>
<evidence type="ECO:0000256" key="7">
    <source>
        <dbReference type="ARBA" id="ARBA00049534"/>
    </source>
</evidence>
<comment type="pathway">
    <text evidence="10">Cofactor biosynthesis; pyridoxal 5'-phosphate biosynthesis.</text>
</comment>
<dbReference type="GO" id="GO:0008614">
    <property type="term" value="P:pyridoxine metabolic process"/>
    <property type="evidence" value="ECO:0007669"/>
    <property type="project" value="TreeGrafter"/>
</dbReference>
<evidence type="ECO:0000256" key="2">
    <source>
        <dbReference type="ARBA" id="ARBA00022801"/>
    </source>
</evidence>
<gene>
    <name evidence="10" type="primary">pdxT</name>
    <name evidence="13" type="ORF">HNR32_002432</name>
</gene>
<feature type="active site" description="Charge relay system" evidence="10 11">
    <location>
        <position position="171"/>
    </location>
</feature>
<keyword evidence="5 10" id="KW-0456">Lyase</keyword>
<keyword evidence="2 10" id="KW-0378">Hydrolase</keyword>
<accession>A0A840UT04</accession>
<comment type="similarity">
    <text evidence="1 10">Belongs to the glutaminase PdxT/SNO family.</text>
</comment>
<feature type="active site" description="Charge relay system" evidence="10 11">
    <location>
        <position position="173"/>
    </location>
</feature>
<feature type="binding site" evidence="10 12">
    <location>
        <position position="106"/>
    </location>
    <ligand>
        <name>L-glutamine</name>
        <dbReference type="ChEBI" id="CHEBI:58359"/>
    </ligand>
</feature>
<dbReference type="PROSITE" id="PS51130">
    <property type="entry name" value="PDXT_SNO_2"/>
    <property type="match status" value="1"/>
</dbReference>
<dbReference type="PANTHER" id="PTHR31559">
    <property type="entry name" value="PYRIDOXAL 5'-PHOSPHATE SYNTHASE SUBUNIT SNO"/>
    <property type="match status" value="1"/>
</dbReference>
<dbReference type="GO" id="GO:0036381">
    <property type="term" value="F:pyridoxal 5'-phosphate synthase (glutamine hydrolysing) activity"/>
    <property type="evidence" value="ECO:0007669"/>
    <property type="project" value="UniProtKB-UniRule"/>
</dbReference>
<dbReference type="GO" id="GO:0042823">
    <property type="term" value="P:pyridoxal phosphate biosynthetic process"/>
    <property type="evidence" value="ECO:0007669"/>
    <property type="project" value="UniProtKB-UniRule"/>
</dbReference>
<dbReference type="GO" id="GO:1903600">
    <property type="term" value="C:glutaminase complex"/>
    <property type="evidence" value="ECO:0007669"/>
    <property type="project" value="TreeGrafter"/>
</dbReference>
<keyword evidence="3 10" id="KW-0663">Pyridoxal phosphate</keyword>
<comment type="catalytic activity">
    <reaction evidence="6 10">
        <text>aldehydo-D-ribose 5-phosphate + D-glyceraldehyde 3-phosphate + L-glutamine = pyridoxal 5'-phosphate + L-glutamate + phosphate + 3 H2O + H(+)</text>
        <dbReference type="Rhea" id="RHEA:31507"/>
        <dbReference type="ChEBI" id="CHEBI:15377"/>
        <dbReference type="ChEBI" id="CHEBI:15378"/>
        <dbReference type="ChEBI" id="CHEBI:29985"/>
        <dbReference type="ChEBI" id="CHEBI:43474"/>
        <dbReference type="ChEBI" id="CHEBI:58273"/>
        <dbReference type="ChEBI" id="CHEBI:58359"/>
        <dbReference type="ChEBI" id="CHEBI:59776"/>
        <dbReference type="ChEBI" id="CHEBI:597326"/>
        <dbReference type="EC" id="4.3.3.6"/>
    </reaction>
</comment>
<dbReference type="EC" id="3.5.1.2" evidence="10"/>
<dbReference type="Gene3D" id="3.40.50.880">
    <property type="match status" value="1"/>
</dbReference>
<proteinExistence type="inferred from homology"/>
<feature type="binding site" evidence="10 12">
    <location>
        <begin position="47"/>
        <end position="49"/>
    </location>
    <ligand>
        <name>L-glutamine</name>
        <dbReference type="ChEBI" id="CHEBI:58359"/>
    </ligand>
</feature>
<evidence type="ECO:0000256" key="9">
    <source>
        <dbReference type="ARBA" id="ARBA00064749"/>
    </source>
</evidence>
<dbReference type="AlphaFoldDB" id="A0A840UT04"/>
<evidence type="ECO:0000256" key="12">
    <source>
        <dbReference type="PIRSR" id="PIRSR005639-2"/>
    </source>
</evidence>
<comment type="subunit">
    <text evidence="9 10">In the presence of PdxS, forms a dodecamer of heterodimers. Only shows activity in the heterodimer.</text>
</comment>
<feature type="binding site" evidence="10 12">
    <location>
        <begin position="135"/>
        <end position="136"/>
    </location>
    <ligand>
        <name>L-glutamine</name>
        <dbReference type="ChEBI" id="CHEBI:58359"/>
    </ligand>
</feature>
<dbReference type="NCBIfam" id="TIGR03800">
    <property type="entry name" value="PLP_synth_Pdx2"/>
    <property type="match status" value="1"/>
</dbReference>
<evidence type="ECO:0000313" key="14">
    <source>
        <dbReference type="Proteomes" id="UP000559117"/>
    </source>
</evidence>
<protein>
    <recommendedName>
        <fullName evidence="10">Pyridoxal 5'-phosphate synthase subunit PdxT</fullName>
        <ecNumber evidence="10">4.3.3.6</ecNumber>
    </recommendedName>
    <alternativeName>
        <fullName evidence="10">Pdx2</fullName>
    </alternativeName>
    <alternativeName>
        <fullName evidence="10">Pyridoxal 5'-phosphate synthase glutaminase subunit</fullName>
        <ecNumber evidence="10">3.5.1.2</ecNumber>
    </alternativeName>
</protein>
<dbReference type="InterPro" id="IPR029062">
    <property type="entry name" value="Class_I_gatase-like"/>
</dbReference>